<dbReference type="GO" id="GO:0008745">
    <property type="term" value="F:N-acetylmuramoyl-L-alanine amidase activity"/>
    <property type="evidence" value="ECO:0007669"/>
    <property type="project" value="UniProtKB-EC"/>
</dbReference>
<keyword evidence="3" id="KW-0378">Hydrolase</keyword>
<evidence type="ECO:0000256" key="2">
    <source>
        <dbReference type="ARBA" id="ARBA00011901"/>
    </source>
</evidence>
<accession>A0A4V6NA13</accession>
<comment type="caution">
    <text evidence="5">The sequence shown here is derived from an EMBL/GenBank/DDBJ whole genome shotgun (WGS) entry which is preliminary data.</text>
</comment>
<dbReference type="SUPFAM" id="SSF53187">
    <property type="entry name" value="Zn-dependent exopeptidases"/>
    <property type="match status" value="1"/>
</dbReference>
<evidence type="ECO:0000313" key="5">
    <source>
        <dbReference type="EMBL" id="TCI12337.1"/>
    </source>
</evidence>
<protein>
    <recommendedName>
        <fullName evidence="2">N-acetylmuramoyl-L-alanine amidase</fullName>
        <ecNumber evidence="2">3.5.1.28</ecNumber>
    </recommendedName>
</protein>
<dbReference type="Proteomes" id="UP000291822">
    <property type="component" value="Unassembled WGS sequence"/>
</dbReference>
<organism evidence="5 6">
    <name type="scientific">Dyella soli</name>
    <dbReference type="NCBI Taxonomy" id="522319"/>
    <lineage>
        <taxon>Bacteria</taxon>
        <taxon>Pseudomonadati</taxon>
        <taxon>Pseudomonadota</taxon>
        <taxon>Gammaproteobacteria</taxon>
        <taxon>Lysobacterales</taxon>
        <taxon>Rhodanobacteraceae</taxon>
        <taxon>Dyella</taxon>
    </lineage>
</organism>
<keyword evidence="6" id="KW-1185">Reference proteome</keyword>
<evidence type="ECO:0000256" key="3">
    <source>
        <dbReference type="ARBA" id="ARBA00022801"/>
    </source>
</evidence>
<dbReference type="AlphaFoldDB" id="A0A4V6NA13"/>
<reference evidence="5 6" key="1">
    <citation type="submission" date="2019-02" db="EMBL/GenBank/DDBJ databases">
        <title>Dyella amyloliquefaciens sp. nov., isolated from forest soil.</title>
        <authorList>
            <person name="Gao Z.-H."/>
            <person name="Qiu L.-H."/>
        </authorList>
    </citation>
    <scope>NUCLEOTIDE SEQUENCE [LARGE SCALE GENOMIC DNA]</scope>
    <source>
        <strain evidence="5 6">KACC 12747</strain>
    </source>
</reference>
<sequence>MPGKAPLSQYPHTPRIAVNFALAVALVTSLQLPSKASATNHIHDQRVPIALLPDARKADFEARISQDISYRLSLHQLRSPLPLPASAMVSLDAASGRLVVDLGTAMGPYSLELELEDLQGEFLTSADQVTKGVAQVTGILLLFGGKDAYFYHPEAWRAPPPSLTPHSSINTKSSQKIAVTAGHGYYYHHGYKDWRLQRDWHNGMVEDLTTPNYALMVSAWLQIRSDVGAIYPRGMYIGIHQPSGKHWYEMGARYNLERAYPNNPEIWNSRKGSSEHDREQKEDVYSRPFFANHIGADAAINLHTNGDGDPTIRGARAFYQLKDSTSKTLGDRVLCYMREQVDTLDKYRDYLIDKSARDSNYAENRESKMPSVIVEVGFHSNPEDAAAMQDNDFVVAATRGIAKGYRAFSNGWDCSKFDIESISDVVANETESAPVSIDITGHPEIPITVEFEPLDCPAGWIDCESTIRYIVDPTTPMVTTLFCGRIPQTGTAIWRSRLRDFDGIVTDWATLSQTCINSDEKVPEDT</sequence>
<name>A0A4V6NA13_9GAMM</name>
<dbReference type="GO" id="GO:0030288">
    <property type="term" value="C:outer membrane-bounded periplasmic space"/>
    <property type="evidence" value="ECO:0007669"/>
    <property type="project" value="TreeGrafter"/>
</dbReference>
<dbReference type="SMART" id="SM00646">
    <property type="entry name" value="Ami_3"/>
    <property type="match status" value="1"/>
</dbReference>
<evidence type="ECO:0000256" key="1">
    <source>
        <dbReference type="ARBA" id="ARBA00001561"/>
    </source>
</evidence>
<feature type="domain" description="MurNAc-LAA" evidence="4">
    <location>
        <begin position="288"/>
        <end position="406"/>
    </location>
</feature>
<dbReference type="GO" id="GO:0009253">
    <property type="term" value="P:peptidoglycan catabolic process"/>
    <property type="evidence" value="ECO:0007669"/>
    <property type="project" value="InterPro"/>
</dbReference>
<dbReference type="RefSeq" id="WP_131150882.1">
    <property type="nucleotide sequence ID" value="NZ_SJTG01000001.1"/>
</dbReference>
<dbReference type="Gene3D" id="3.40.630.40">
    <property type="entry name" value="Zn-dependent exopeptidases"/>
    <property type="match status" value="1"/>
</dbReference>
<evidence type="ECO:0000259" key="4">
    <source>
        <dbReference type="SMART" id="SM00646"/>
    </source>
</evidence>
<dbReference type="PANTHER" id="PTHR30404">
    <property type="entry name" value="N-ACETYLMURAMOYL-L-ALANINE AMIDASE"/>
    <property type="match status" value="1"/>
</dbReference>
<comment type="catalytic activity">
    <reaction evidence="1">
        <text>Hydrolyzes the link between N-acetylmuramoyl residues and L-amino acid residues in certain cell-wall glycopeptides.</text>
        <dbReference type="EC" id="3.5.1.28"/>
    </reaction>
</comment>
<proteinExistence type="predicted"/>
<gene>
    <name evidence="5" type="ORF">EZM97_03015</name>
</gene>
<dbReference type="PANTHER" id="PTHR30404:SF0">
    <property type="entry name" value="N-ACETYLMURAMOYL-L-ALANINE AMIDASE AMIC"/>
    <property type="match status" value="1"/>
</dbReference>
<dbReference type="Pfam" id="PF01520">
    <property type="entry name" value="Amidase_3"/>
    <property type="match status" value="1"/>
</dbReference>
<dbReference type="CDD" id="cd02696">
    <property type="entry name" value="MurNAc-LAA"/>
    <property type="match status" value="1"/>
</dbReference>
<dbReference type="InterPro" id="IPR002508">
    <property type="entry name" value="MurNAc-LAA_cat"/>
</dbReference>
<evidence type="ECO:0000313" key="6">
    <source>
        <dbReference type="Proteomes" id="UP000291822"/>
    </source>
</evidence>
<dbReference type="EC" id="3.5.1.28" evidence="2"/>
<dbReference type="EMBL" id="SJTG01000001">
    <property type="protein sequence ID" value="TCI12337.1"/>
    <property type="molecule type" value="Genomic_DNA"/>
</dbReference>
<dbReference type="InterPro" id="IPR050695">
    <property type="entry name" value="N-acetylmuramoyl_amidase_3"/>
</dbReference>